<dbReference type="InterPro" id="IPR043129">
    <property type="entry name" value="ATPase_NBD"/>
</dbReference>
<comment type="catalytic activity">
    <reaction evidence="6">
        <text>D-fructose + ATP = D-fructose 6-phosphate + ADP + H(+)</text>
        <dbReference type="Rhea" id="RHEA:16125"/>
        <dbReference type="ChEBI" id="CHEBI:15378"/>
        <dbReference type="ChEBI" id="CHEBI:30616"/>
        <dbReference type="ChEBI" id="CHEBI:37721"/>
        <dbReference type="ChEBI" id="CHEBI:61527"/>
        <dbReference type="ChEBI" id="CHEBI:456216"/>
        <dbReference type="EC" id="2.7.1.4"/>
    </reaction>
</comment>
<evidence type="ECO:0000256" key="4">
    <source>
        <dbReference type="ARBA" id="ARBA00022842"/>
    </source>
</evidence>
<dbReference type="AlphaFoldDB" id="A0A845AJR1"/>
<protein>
    <recommendedName>
        <fullName evidence="5">fructokinase</fullName>
        <ecNumber evidence="5">2.7.1.4</ecNumber>
    </recommendedName>
</protein>
<evidence type="ECO:0000256" key="5">
    <source>
        <dbReference type="ARBA" id="ARBA00038887"/>
    </source>
</evidence>
<dbReference type="Proteomes" id="UP000439780">
    <property type="component" value="Unassembled WGS sequence"/>
</dbReference>
<organism evidence="7 8">
    <name type="scientific">Qipengyuania algicida</name>
    <dbReference type="NCBI Taxonomy" id="1836209"/>
    <lineage>
        <taxon>Bacteria</taxon>
        <taxon>Pseudomonadati</taxon>
        <taxon>Pseudomonadota</taxon>
        <taxon>Alphaproteobacteria</taxon>
        <taxon>Sphingomonadales</taxon>
        <taxon>Erythrobacteraceae</taxon>
        <taxon>Qipengyuania</taxon>
    </lineage>
</organism>
<comment type="caution">
    <text evidence="7">The sequence shown here is derived from an EMBL/GenBank/DDBJ whole genome shotgun (WGS) entry which is preliminary data.</text>
</comment>
<dbReference type="Pfam" id="PF00480">
    <property type="entry name" value="ROK"/>
    <property type="match status" value="1"/>
</dbReference>
<keyword evidence="4" id="KW-0460">Magnesium</keyword>
<dbReference type="PANTHER" id="PTHR42742">
    <property type="entry name" value="TRANSCRIPTIONAL REPRESSOR MPRA"/>
    <property type="match status" value="1"/>
</dbReference>
<sequence>MSNDKITADAHKPLYAGVELGGTKCICTLSTGPNDIRDQRTIPTTHPSQTLPAIEDVLRIWHREHGFAALGVASFGPLNLAHDRPGFGCVGATNKKHWEGADLHGPLRSAFAVPIGFDTDVNGAALAEICWGSGQGLHDFAYVTVGTGVGVGLIVNGQPTRGLGHSEIGHIRVPRLAGDTIPSVCRFHDDCIEGLASGTALKARLKGRALEDVRSDDPVWDPIVHSLSLMIHALVCTAGPMRVAMGGGVASGQQHLLPRINDALRQSLGGYFQLPEDGDYVVAAKLGTMAGPLGAIALAMDAYRDAVPQSEGRRVVSSSTG</sequence>
<evidence type="ECO:0000256" key="3">
    <source>
        <dbReference type="ARBA" id="ARBA00022833"/>
    </source>
</evidence>
<gene>
    <name evidence="7" type="ORF">GRI58_09940</name>
</gene>
<dbReference type="OrthoDB" id="9783435at2"/>
<accession>A0A845AJR1</accession>
<keyword evidence="2" id="KW-0479">Metal-binding</keyword>
<dbReference type="InterPro" id="IPR000600">
    <property type="entry name" value="ROK"/>
</dbReference>
<dbReference type="RefSeq" id="WP_160753443.1">
    <property type="nucleotide sequence ID" value="NZ_WTYA01000007.1"/>
</dbReference>
<dbReference type="EC" id="2.7.1.4" evidence="5"/>
<evidence type="ECO:0000256" key="2">
    <source>
        <dbReference type="ARBA" id="ARBA00022723"/>
    </source>
</evidence>
<proteinExistence type="predicted"/>
<keyword evidence="3" id="KW-0862">Zinc</keyword>
<dbReference type="GO" id="GO:0008865">
    <property type="term" value="F:fructokinase activity"/>
    <property type="evidence" value="ECO:0007669"/>
    <property type="project" value="UniProtKB-EC"/>
</dbReference>
<dbReference type="Gene3D" id="3.30.420.40">
    <property type="match status" value="2"/>
</dbReference>
<dbReference type="EMBL" id="WTYA01000007">
    <property type="protein sequence ID" value="MXP29141.1"/>
    <property type="molecule type" value="Genomic_DNA"/>
</dbReference>
<dbReference type="PANTHER" id="PTHR42742:SF3">
    <property type="entry name" value="FRUCTOKINASE"/>
    <property type="match status" value="1"/>
</dbReference>
<evidence type="ECO:0000313" key="8">
    <source>
        <dbReference type="Proteomes" id="UP000439780"/>
    </source>
</evidence>
<name>A0A845AJR1_9SPHN</name>
<dbReference type="GO" id="GO:0046872">
    <property type="term" value="F:metal ion binding"/>
    <property type="evidence" value="ECO:0007669"/>
    <property type="project" value="UniProtKB-KW"/>
</dbReference>
<keyword evidence="8" id="KW-1185">Reference proteome</keyword>
<comment type="cofactor">
    <cofactor evidence="1">
        <name>Mg(2+)</name>
        <dbReference type="ChEBI" id="CHEBI:18420"/>
    </cofactor>
</comment>
<evidence type="ECO:0000313" key="7">
    <source>
        <dbReference type="EMBL" id="MXP29141.1"/>
    </source>
</evidence>
<dbReference type="InterPro" id="IPR051804">
    <property type="entry name" value="Carb_Metab_Reg_Kinase/Isom"/>
</dbReference>
<reference evidence="7 8" key="1">
    <citation type="submission" date="2019-12" db="EMBL/GenBank/DDBJ databases">
        <title>Genomic-based taxomic classification of the family Erythrobacteraceae.</title>
        <authorList>
            <person name="Xu L."/>
        </authorList>
    </citation>
    <scope>NUCLEOTIDE SEQUENCE [LARGE SCALE GENOMIC DNA]</scope>
    <source>
        <strain evidence="7 8">KEMB 9005-328</strain>
    </source>
</reference>
<evidence type="ECO:0000256" key="1">
    <source>
        <dbReference type="ARBA" id="ARBA00001946"/>
    </source>
</evidence>
<dbReference type="SUPFAM" id="SSF53067">
    <property type="entry name" value="Actin-like ATPase domain"/>
    <property type="match status" value="1"/>
</dbReference>
<dbReference type="CDD" id="cd24067">
    <property type="entry name" value="ASKHA_NBD_ROK_BsFRK-like"/>
    <property type="match status" value="1"/>
</dbReference>
<evidence type="ECO:0000256" key="6">
    <source>
        <dbReference type="ARBA" id="ARBA00048451"/>
    </source>
</evidence>